<dbReference type="InterPro" id="IPR025665">
    <property type="entry name" value="Beta-barrel_OMP_2"/>
</dbReference>
<protein>
    <submittedName>
        <fullName evidence="2">Outer membrane protein with beta-barrel domain</fullName>
    </submittedName>
</protein>
<keyword evidence="3" id="KW-1185">Reference proteome</keyword>
<dbReference type="Pfam" id="PF13568">
    <property type="entry name" value="OMP_b-brl_2"/>
    <property type="match status" value="1"/>
</dbReference>
<evidence type="ECO:0000259" key="1">
    <source>
        <dbReference type="Pfam" id="PF13568"/>
    </source>
</evidence>
<accession>A0A4R7ESP7</accession>
<sequence>MLNFTAKAQESSYSDSASEQTTIKLGLKGGVNLSDFNESGLKKRTDLHIGGVMEIFVNNNFSIQPELMYSSQGAREKEDTPFARFEAKMKINYINVSVMFKYYVRNGFSIQAGPQIGFVVVLNYQLI</sequence>
<reference evidence="2 3" key="1">
    <citation type="submission" date="2019-03" db="EMBL/GenBank/DDBJ databases">
        <title>Genomic Encyclopedia of Archaeal and Bacterial Type Strains, Phase II (KMG-II): from individual species to whole genera.</title>
        <authorList>
            <person name="Goeker M."/>
        </authorList>
    </citation>
    <scope>NUCLEOTIDE SEQUENCE [LARGE SCALE GENOMIC DNA]</scope>
    <source>
        <strain evidence="2 3">DSM 28213</strain>
    </source>
</reference>
<dbReference type="Proteomes" id="UP000295215">
    <property type="component" value="Unassembled WGS sequence"/>
</dbReference>
<organism evidence="2 3">
    <name type="scientific">Myroides indicus</name>
    <dbReference type="NCBI Taxonomy" id="1323422"/>
    <lineage>
        <taxon>Bacteria</taxon>
        <taxon>Pseudomonadati</taxon>
        <taxon>Bacteroidota</taxon>
        <taxon>Flavobacteriia</taxon>
        <taxon>Flavobacteriales</taxon>
        <taxon>Flavobacteriaceae</taxon>
        <taxon>Myroides</taxon>
    </lineage>
</organism>
<proteinExistence type="predicted"/>
<dbReference type="EMBL" id="SOAG01000019">
    <property type="protein sequence ID" value="TDS56631.1"/>
    <property type="molecule type" value="Genomic_DNA"/>
</dbReference>
<evidence type="ECO:0000313" key="2">
    <source>
        <dbReference type="EMBL" id="TDS56631.1"/>
    </source>
</evidence>
<comment type="caution">
    <text evidence="2">The sequence shown here is derived from an EMBL/GenBank/DDBJ whole genome shotgun (WGS) entry which is preliminary data.</text>
</comment>
<evidence type="ECO:0000313" key="3">
    <source>
        <dbReference type="Proteomes" id="UP000295215"/>
    </source>
</evidence>
<gene>
    <name evidence="2" type="ORF">C8P70_11968</name>
</gene>
<feature type="domain" description="Outer membrane protein beta-barrel" evidence="1">
    <location>
        <begin position="18"/>
        <end position="119"/>
    </location>
</feature>
<dbReference type="AlphaFoldDB" id="A0A4R7ESP7"/>
<name>A0A4R7ESP7_9FLAO</name>
<dbReference type="RefSeq" id="WP_166666206.1">
    <property type="nucleotide sequence ID" value="NZ_SOAG01000019.1"/>
</dbReference>